<dbReference type="InterPro" id="IPR019638">
    <property type="entry name" value="DUF2502"/>
</dbReference>
<feature type="region of interest" description="Disordered" evidence="1">
    <location>
        <begin position="86"/>
        <end position="105"/>
    </location>
</feature>
<protein>
    <submittedName>
        <fullName evidence="3">Uncharacterized protein DUF2502</fullName>
    </submittedName>
</protein>
<dbReference type="RefSeq" id="WP_036116155.1">
    <property type="nucleotide sequence ID" value="NZ_QGTS01000005.1"/>
</dbReference>
<reference evidence="3 4" key="1">
    <citation type="submission" date="2018-05" db="EMBL/GenBank/DDBJ databases">
        <title>Genomic Encyclopedia of Type Strains, Phase IV (KMG-IV): sequencing the most valuable type-strain genomes for metagenomic binning, comparative biology and taxonomic classification.</title>
        <authorList>
            <person name="Goeker M."/>
        </authorList>
    </citation>
    <scope>NUCLEOTIDE SEQUENCE [LARGE SCALE GENOMIC DNA]</scope>
    <source>
        <strain evidence="3 4">DSM 19579</strain>
    </source>
</reference>
<accession>A0A317Q2A3</accession>
<gene>
    <name evidence="3" type="ORF">DES37_105175</name>
</gene>
<feature type="compositionally biased region" description="Basic and acidic residues" evidence="1">
    <location>
        <begin position="86"/>
        <end position="99"/>
    </location>
</feature>
<comment type="caution">
    <text evidence="3">The sequence shown here is derived from an EMBL/GenBank/DDBJ whole genome shotgun (WGS) entry which is preliminary data.</text>
</comment>
<evidence type="ECO:0000256" key="2">
    <source>
        <dbReference type="SAM" id="SignalP"/>
    </source>
</evidence>
<keyword evidence="4" id="KW-1185">Reference proteome</keyword>
<evidence type="ECO:0000313" key="4">
    <source>
        <dbReference type="Proteomes" id="UP000246744"/>
    </source>
</evidence>
<sequence length="105" mass="12468">MLRSLILAAAIMTAVPLAASAAEITLLPAIKLQIGDRDSYGNYWDGGHWRDRDYWRRNYEWHDGRWRHHDNGRHRGWDKGRAYKEGYRDGWHDGDDRRGPPHHRH</sequence>
<dbReference type="AlphaFoldDB" id="A0A317Q2A3"/>
<name>A0A317Q2A3_9ENTR</name>
<feature type="chain" id="PRO_5016346117" evidence="2">
    <location>
        <begin position="22"/>
        <end position="105"/>
    </location>
</feature>
<evidence type="ECO:0000256" key="1">
    <source>
        <dbReference type="SAM" id="MobiDB-lite"/>
    </source>
</evidence>
<evidence type="ECO:0000313" key="3">
    <source>
        <dbReference type="EMBL" id="PWW09521.1"/>
    </source>
</evidence>
<proteinExistence type="predicted"/>
<feature type="signal peptide" evidence="2">
    <location>
        <begin position="1"/>
        <end position="21"/>
    </location>
</feature>
<keyword evidence="2" id="KW-0732">Signal</keyword>
<dbReference type="Pfam" id="PF10697">
    <property type="entry name" value="DUF2502"/>
    <property type="match status" value="1"/>
</dbReference>
<dbReference type="OrthoDB" id="9180720at2"/>
<organism evidence="3 4">
    <name type="scientific">Mangrovibacter plantisponsor</name>
    <dbReference type="NCBI Taxonomy" id="451513"/>
    <lineage>
        <taxon>Bacteria</taxon>
        <taxon>Pseudomonadati</taxon>
        <taxon>Pseudomonadota</taxon>
        <taxon>Gammaproteobacteria</taxon>
        <taxon>Enterobacterales</taxon>
        <taxon>Enterobacteriaceae</taxon>
        <taxon>Mangrovibacter</taxon>
    </lineage>
</organism>
<dbReference type="Proteomes" id="UP000246744">
    <property type="component" value="Unassembled WGS sequence"/>
</dbReference>
<dbReference type="EMBL" id="QGTS01000005">
    <property type="protein sequence ID" value="PWW09521.1"/>
    <property type="molecule type" value="Genomic_DNA"/>
</dbReference>